<accession>A0A1G7TQX0</accession>
<gene>
    <name evidence="1" type="ORF">SAMN04487974_102247</name>
</gene>
<keyword evidence="2" id="KW-1185">Reference proteome</keyword>
<dbReference type="Proteomes" id="UP000199495">
    <property type="component" value="Unassembled WGS sequence"/>
</dbReference>
<name>A0A1G7TQX0_9HYPH</name>
<dbReference type="NCBIfam" id="TIGR02215">
    <property type="entry name" value="phage_chp_gp8"/>
    <property type="match status" value="1"/>
</dbReference>
<dbReference type="InterPro" id="IPR011738">
    <property type="entry name" value="Phage_CHP"/>
</dbReference>
<dbReference type="Pfam" id="PF05135">
    <property type="entry name" value="Phage_connect_1"/>
    <property type="match status" value="1"/>
</dbReference>
<evidence type="ECO:0000313" key="2">
    <source>
        <dbReference type="Proteomes" id="UP000199495"/>
    </source>
</evidence>
<dbReference type="OrthoDB" id="7597216at2"/>
<evidence type="ECO:0000313" key="1">
    <source>
        <dbReference type="EMBL" id="SDG36930.1"/>
    </source>
</evidence>
<dbReference type="Gene3D" id="1.10.3230.30">
    <property type="entry name" value="Phage gp6-like head-tail connector protein"/>
    <property type="match status" value="1"/>
</dbReference>
<protein>
    <recommendedName>
        <fullName evidence="3">Phage gp6-like head-tail connector protein</fullName>
    </recommendedName>
</protein>
<dbReference type="AlphaFoldDB" id="A0A1G7TQX0"/>
<dbReference type="RefSeq" id="WP_090592976.1">
    <property type="nucleotide sequence ID" value="NZ_FNCS01000002.1"/>
</dbReference>
<dbReference type="EMBL" id="FNCS01000002">
    <property type="protein sequence ID" value="SDG36930.1"/>
    <property type="molecule type" value="Genomic_DNA"/>
</dbReference>
<proteinExistence type="predicted"/>
<dbReference type="InterPro" id="IPR021146">
    <property type="entry name" value="Phage_gp6-like_head-tail"/>
</dbReference>
<dbReference type="STRING" id="440168.SAMN04487974_102247"/>
<sequence>MTSYLLAGPAREPVSLVEMKAFLRVEDEAEDGLIEALIAAARIHVEGVTGRALLAQTWRVVRDGWPEDRAIRLPMSPMITISEIRAYDVAGVEYQVDVDQFLPDGQAVPARIICPRVVDGAPVLRERNGIEIDYVAGFGTEPDEVPSDLVHSLKTLVAYWYENRDAVIVSGAGAPVPAGFDRLVAPYKRVRL</sequence>
<evidence type="ECO:0008006" key="3">
    <source>
        <dbReference type="Google" id="ProtNLM"/>
    </source>
</evidence>
<organism evidence="1 2">
    <name type="scientific">Pelagibacterium luteolum</name>
    <dbReference type="NCBI Taxonomy" id="440168"/>
    <lineage>
        <taxon>Bacteria</taxon>
        <taxon>Pseudomonadati</taxon>
        <taxon>Pseudomonadota</taxon>
        <taxon>Alphaproteobacteria</taxon>
        <taxon>Hyphomicrobiales</taxon>
        <taxon>Devosiaceae</taxon>
        <taxon>Pelagibacterium</taxon>
    </lineage>
</organism>
<reference evidence="1 2" key="1">
    <citation type="submission" date="2016-10" db="EMBL/GenBank/DDBJ databases">
        <authorList>
            <person name="de Groot N.N."/>
        </authorList>
    </citation>
    <scope>NUCLEOTIDE SEQUENCE [LARGE SCALE GENOMIC DNA]</scope>
    <source>
        <strain evidence="1 2">CGMCC 1.10267</strain>
    </source>
</reference>
<dbReference type="CDD" id="cd08054">
    <property type="entry name" value="gp6"/>
    <property type="match status" value="1"/>
</dbReference>